<name>A0A2K5XD44_MANLE</name>
<dbReference type="OMA" id="HCFSTKG"/>
<sequence>MIITSLSSHCFSTKGSEESLGLRVLAPSLMLSLAMKALPVVVPLGPLLSDCESSPGLQACAQLFQCLSGACTLGRAVWVSDPPFGCRGLPRAEPLYEDCTLGRTNGVSGISVS</sequence>
<reference evidence="1" key="2">
    <citation type="submission" date="2025-09" db="UniProtKB">
        <authorList>
            <consortium name="Ensembl"/>
        </authorList>
    </citation>
    <scope>IDENTIFICATION</scope>
</reference>
<dbReference type="GeneTree" id="ENSGT00910000146929"/>
<evidence type="ECO:0000313" key="1">
    <source>
        <dbReference type="Ensembl" id="ENSMLEP00000001200.1"/>
    </source>
</evidence>
<reference evidence="1" key="1">
    <citation type="submission" date="2025-08" db="UniProtKB">
        <authorList>
            <consortium name="Ensembl"/>
        </authorList>
    </citation>
    <scope>IDENTIFICATION</scope>
</reference>
<protein>
    <submittedName>
        <fullName evidence="1">Uncharacterized protein</fullName>
    </submittedName>
</protein>
<proteinExistence type="predicted"/>
<organism evidence="1 2">
    <name type="scientific">Mandrillus leucophaeus</name>
    <name type="common">Drill</name>
    <name type="synonym">Papio leucophaeus</name>
    <dbReference type="NCBI Taxonomy" id="9568"/>
    <lineage>
        <taxon>Eukaryota</taxon>
        <taxon>Metazoa</taxon>
        <taxon>Chordata</taxon>
        <taxon>Craniata</taxon>
        <taxon>Vertebrata</taxon>
        <taxon>Euteleostomi</taxon>
        <taxon>Mammalia</taxon>
        <taxon>Eutheria</taxon>
        <taxon>Euarchontoglires</taxon>
        <taxon>Primates</taxon>
        <taxon>Haplorrhini</taxon>
        <taxon>Catarrhini</taxon>
        <taxon>Cercopithecidae</taxon>
        <taxon>Cercopithecinae</taxon>
        <taxon>Mandrillus</taxon>
    </lineage>
</organism>
<evidence type="ECO:0000313" key="2">
    <source>
        <dbReference type="Proteomes" id="UP000233140"/>
    </source>
</evidence>
<dbReference type="Proteomes" id="UP000233140">
    <property type="component" value="Unassembled WGS sequence"/>
</dbReference>
<dbReference type="Ensembl" id="ENSMLET00000005310.1">
    <property type="protein sequence ID" value="ENSMLEP00000001200.1"/>
    <property type="gene ID" value="ENSMLEG00000004818.1"/>
</dbReference>
<dbReference type="AlphaFoldDB" id="A0A2K5XD44"/>
<keyword evidence="2" id="KW-1185">Reference proteome</keyword>
<accession>A0A2K5XD44</accession>